<evidence type="ECO:0000256" key="4">
    <source>
        <dbReference type="ARBA" id="ARBA00022989"/>
    </source>
</evidence>
<comment type="subcellular location">
    <subcellularLocation>
        <location evidence="1">Cell membrane</location>
        <topology evidence="1">Multi-pass membrane protein</topology>
    </subcellularLocation>
</comment>
<dbReference type="Proteomes" id="UP001215087">
    <property type="component" value="Unassembled WGS sequence"/>
</dbReference>
<reference evidence="7 8" key="1">
    <citation type="submission" date="2023-02" db="EMBL/GenBank/DDBJ databases">
        <title>Comparative genome analysis of Eubacterium limosum species.</title>
        <authorList>
            <person name="Bak J.E."/>
        </authorList>
    </citation>
    <scope>NUCLEOTIDE SEQUENCE [LARGE SCALE GENOMIC DNA]</scope>
    <source>
        <strain evidence="7 8">KGMB01548</strain>
    </source>
</reference>
<feature type="transmembrane region" description="Helical" evidence="6">
    <location>
        <begin position="353"/>
        <end position="372"/>
    </location>
</feature>
<keyword evidence="5 6" id="KW-0472">Membrane</keyword>
<keyword evidence="8" id="KW-1185">Reference proteome</keyword>
<comment type="caution">
    <text evidence="7">The sequence shown here is derived from an EMBL/GenBank/DDBJ whole genome shotgun (WGS) entry which is preliminary data.</text>
</comment>
<name>A0ABT5URA9_EUBLI</name>
<evidence type="ECO:0000256" key="3">
    <source>
        <dbReference type="ARBA" id="ARBA00022692"/>
    </source>
</evidence>
<feature type="transmembrane region" description="Helical" evidence="6">
    <location>
        <begin position="378"/>
        <end position="397"/>
    </location>
</feature>
<feature type="transmembrane region" description="Helical" evidence="6">
    <location>
        <begin position="108"/>
        <end position="128"/>
    </location>
</feature>
<evidence type="ECO:0000313" key="7">
    <source>
        <dbReference type="EMBL" id="MDE1470047.1"/>
    </source>
</evidence>
<dbReference type="InterPro" id="IPR050833">
    <property type="entry name" value="Poly_Biosynth_Transport"/>
</dbReference>
<feature type="transmembrane region" description="Helical" evidence="6">
    <location>
        <begin position="434"/>
        <end position="459"/>
    </location>
</feature>
<dbReference type="PANTHER" id="PTHR30250:SF11">
    <property type="entry name" value="O-ANTIGEN TRANSPORTER-RELATED"/>
    <property type="match status" value="1"/>
</dbReference>
<dbReference type="PANTHER" id="PTHR30250">
    <property type="entry name" value="PST FAMILY PREDICTED COLANIC ACID TRANSPORTER"/>
    <property type="match status" value="1"/>
</dbReference>
<keyword evidence="2" id="KW-1003">Cell membrane</keyword>
<protein>
    <submittedName>
        <fullName evidence="7">Polysaccharide biosynthesis C-terminal domain-containing protein</fullName>
    </submittedName>
</protein>
<accession>A0ABT5URA9</accession>
<gene>
    <name evidence="7" type="ORF">PTZ04_07245</name>
</gene>
<sequence length="469" mass="53445">MNRVKELFNNTLLFTFGNIGTKFINFLMVPLYTYMLSQGEYGTIDLIFSITTLVAPVIMLNISEAVIRYCLDKNPDISKIINITTTVTFIGIVLSILCIPILKQIDVVSGYAFYIYALLVLTAIYPTMLSYLRGTEQIKLFSISNIVNTVLMAGLNIVFLVTLKMGIEGYLLANIFSYSITSVFILFRSKMYQYFKRVPWDSKLAKQMIKYSIALVPNSLLWWVNNSSSRFILIYFLGTAANGLFAVAYKIPSLLTTLTQVFSQAWQISAIKENEAEDREAFNNKMYRIYFKFIFIVGSGVILVLKPLMRIYVSPDFYEAWRYTPLLLYGFMILALATFLGTSYYVEKNTVGNMFSAVGGAVVALLLNFILIPTIGVNGAALATCIGYITVFIYRAFDTQKYIRIKVWNKDFVLLNILFILQMALVYFSNWASYAGGFILFLGILFVGKELIKEFFSILNKLLKRKKRK</sequence>
<organism evidence="7 8">
    <name type="scientific">Eubacterium limosum</name>
    <dbReference type="NCBI Taxonomy" id="1736"/>
    <lineage>
        <taxon>Bacteria</taxon>
        <taxon>Bacillati</taxon>
        <taxon>Bacillota</taxon>
        <taxon>Clostridia</taxon>
        <taxon>Eubacteriales</taxon>
        <taxon>Eubacteriaceae</taxon>
        <taxon>Eubacterium</taxon>
    </lineage>
</organism>
<keyword evidence="3 6" id="KW-0812">Transmembrane</keyword>
<evidence type="ECO:0000256" key="2">
    <source>
        <dbReference type="ARBA" id="ARBA00022475"/>
    </source>
</evidence>
<dbReference type="Pfam" id="PF01943">
    <property type="entry name" value="Polysacc_synt"/>
    <property type="match status" value="1"/>
</dbReference>
<evidence type="ECO:0000256" key="5">
    <source>
        <dbReference type="ARBA" id="ARBA00023136"/>
    </source>
</evidence>
<feature type="transmembrane region" description="Helical" evidence="6">
    <location>
        <begin position="409"/>
        <end position="428"/>
    </location>
</feature>
<feature type="transmembrane region" description="Helical" evidence="6">
    <location>
        <begin position="169"/>
        <end position="187"/>
    </location>
</feature>
<evidence type="ECO:0000256" key="6">
    <source>
        <dbReference type="SAM" id="Phobius"/>
    </source>
</evidence>
<evidence type="ECO:0000313" key="8">
    <source>
        <dbReference type="Proteomes" id="UP001215087"/>
    </source>
</evidence>
<feature type="transmembrane region" description="Helical" evidence="6">
    <location>
        <begin position="12"/>
        <end position="34"/>
    </location>
</feature>
<dbReference type="InterPro" id="IPR002797">
    <property type="entry name" value="Polysacc_synth"/>
</dbReference>
<feature type="transmembrane region" description="Helical" evidence="6">
    <location>
        <begin position="83"/>
        <end position="102"/>
    </location>
</feature>
<evidence type="ECO:0000256" key="1">
    <source>
        <dbReference type="ARBA" id="ARBA00004651"/>
    </source>
</evidence>
<keyword evidence="4 6" id="KW-1133">Transmembrane helix</keyword>
<proteinExistence type="predicted"/>
<dbReference type="RefSeq" id="WP_227205264.1">
    <property type="nucleotide sequence ID" value="NZ_CP171347.1"/>
</dbReference>
<feature type="transmembrane region" description="Helical" evidence="6">
    <location>
        <begin position="140"/>
        <end position="163"/>
    </location>
</feature>
<dbReference type="EMBL" id="JAQSVD010000003">
    <property type="protein sequence ID" value="MDE1470047.1"/>
    <property type="molecule type" value="Genomic_DNA"/>
</dbReference>
<feature type="transmembrane region" description="Helical" evidence="6">
    <location>
        <begin position="289"/>
        <end position="306"/>
    </location>
</feature>
<feature type="transmembrane region" description="Helical" evidence="6">
    <location>
        <begin position="326"/>
        <end position="346"/>
    </location>
</feature>
<feature type="transmembrane region" description="Helical" evidence="6">
    <location>
        <begin position="46"/>
        <end position="71"/>
    </location>
</feature>